<dbReference type="Pfam" id="PF05368">
    <property type="entry name" value="NmrA"/>
    <property type="match status" value="1"/>
</dbReference>
<proteinExistence type="inferred from homology"/>
<comment type="similarity">
    <text evidence="1">Belongs to the NmrA-type oxidoreductase family.</text>
</comment>
<dbReference type="EMBL" id="QZAN01000017">
    <property type="protein sequence ID" value="THW64873.1"/>
    <property type="molecule type" value="Genomic_DNA"/>
</dbReference>
<evidence type="ECO:0000313" key="4">
    <source>
        <dbReference type="EMBL" id="THW64873.1"/>
    </source>
</evidence>
<keyword evidence="2" id="KW-0521">NADP</keyword>
<dbReference type="AlphaFoldDB" id="A0A4S8W9Z1"/>
<dbReference type="Gene3D" id="3.40.50.720">
    <property type="entry name" value="NAD(P)-binding Rossmann-like Domain"/>
    <property type="match status" value="1"/>
</dbReference>
<sequence length="316" mass="34740">MAPTVLVVGSTGNTGKSVVHSLPRLLQNSKTLSGHRILGLTRSLNSPTAQKLAALPNVDMAEKDWTEIDADWLREHQVVRVYIAPHNQPSQFAEESAFYNALLQAEVEYVVKVSTNVKYVGPTNPVYYGRSHWAIENLLSQPEFKNLKWTALQPNFFTATYLASAAGWIKEYRKTGKQEVFKTNVAEDAVVAMIDPYDVGEVGAHLLALDDVAPHNQARYVLSGPEDINGNDIVQLIEKFVGVKVEKAEFKDVSWIDDLAKSGAYSAKVLSSIRFGCIPLWEEACSLAGTPTSKEIVELAAPKRTPAQALEAMLEG</sequence>
<dbReference type="SUPFAM" id="SSF51735">
    <property type="entry name" value="NAD(P)-binding Rossmann-fold domains"/>
    <property type="match status" value="1"/>
</dbReference>
<evidence type="ECO:0000256" key="1">
    <source>
        <dbReference type="ARBA" id="ARBA00006328"/>
    </source>
</evidence>
<evidence type="ECO:0000313" key="5">
    <source>
        <dbReference type="Proteomes" id="UP000310421"/>
    </source>
</evidence>
<dbReference type="PANTHER" id="PTHR42748">
    <property type="entry name" value="NITROGEN METABOLITE REPRESSION PROTEIN NMRA FAMILY MEMBER"/>
    <property type="match status" value="1"/>
</dbReference>
<name>A0A4S8W9Z1_AURPU</name>
<dbReference type="InterPro" id="IPR008030">
    <property type="entry name" value="NmrA-like"/>
</dbReference>
<dbReference type="GO" id="GO:0005634">
    <property type="term" value="C:nucleus"/>
    <property type="evidence" value="ECO:0007669"/>
    <property type="project" value="TreeGrafter"/>
</dbReference>
<accession>A0A4S8W9Z1</accession>
<dbReference type="InterPro" id="IPR036291">
    <property type="entry name" value="NAD(P)-bd_dom_sf"/>
</dbReference>
<reference evidence="4 5" key="1">
    <citation type="submission" date="2018-10" db="EMBL/GenBank/DDBJ databases">
        <title>Fifty Aureobasidium pullulans genomes reveal a recombining polyextremotolerant generalist.</title>
        <authorList>
            <person name="Gostincar C."/>
            <person name="Turk M."/>
            <person name="Zajc J."/>
            <person name="Gunde-Cimerman N."/>
        </authorList>
    </citation>
    <scope>NUCLEOTIDE SEQUENCE [LARGE SCALE GENOMIC DNA]</scope>
    <source>
        <strain evidence="4 5">EXF-10751</strain>
    </source>
</reference>
<organism evidence="4 5">
    <name type="scientific">Aureobasidium pullulans</name>
    <name type="common">Black yeast</name>
    <name type="synonym">Pullularia pullulans</name>
    <dbReference type="NCBI Taxonomy" id="5580"/>
    <lineage>
        <taxon>Eukaryota</taxon>
        <taxon>Fungi</taxon>
        <taxon>Dikarya</taxon>
        <taxon>Ascomycota</taxon>
        <taxon>Pezizomycotina</taxon>
        <taxon>Dothideomycetes</taxon>
        <taxon>Dothideomycetidae</taxon>
        <taxon>Dothideales</taxon>
        <taxon>Saccotheciaceae</taxon>
        <taxon>Aureobasidium</taxon>
    </lineage>
</organism>
<dbReference type="InterPro" id="IPR051164">
    <property type="entry name" value="NmrA-like_oxidored"/>
</dbReference>
<comment type="caution">
    <text evidence="4">The sequence shown here is derived from an EMBL/GenBank/DDBJ whole genome shotgun (WGS) entry which is preliminary data.</text>
</comment>
<dbReference type="PANTHER" id="PTHR42748:SF31">
    <property type="entry name" value="NMRA-LIKE DOMAIN-CONTAINING PROTEIN-RELATED"/>
    <property type="match status" value="1"/>
</dbReference>
<dbReference type="Proteomes" id="UP000310421">
    <property type="component" value="Unassembled WGS sequence"/>
</dbReference>
<evidence type="ECO:0000259" key="3">
    <source>
        <dbReference type="Pfam" id="PF05368"/>
    </source>
</evidence>
<evidence type="ECO:0000256" key="2">
    <source>
        <dbReference type="ARBA" id="ARBA00022857"/>
    </source>
</evidence>
<protein>
    <submittedName>
        <fullName evidence="4">NAD(P)-binding protein</fullName>
    </submittedName>
</protein>
<gene>
    <name evidence="4" type="ORF">D6D20_02531</name>
</gene>
<feature type="domain" description="NmrA-like" evidence="3">
    <location>
        <begin position="4"/>
        <end position="249"/>
    </location>
</feature>